<gene>
    <name evidence="1" type="ORF">ACFQ1G_02610</name>
</gene>
<dbReference type="Proteomes" id="UP001597100">
    <property type="component" value="Unassembled WGS sequence"/>
</dbReference>
<name>A0ABW3ID37_9FLAO</name>
<sequence>MTLNLNLLQAQLNEMKQYISEKDVKKPSVSSAPVDWHLSHSLKVINNIITNLESSDPEDFKKEFSFWKILIFLTRKIPRGKARSPKVVLPPDEITVKDLENEWTKAKQNVHLLNTFPRKAHFEHPYFKHLDRNQTKTFLEIHTEHHLKIIREILEK</sequence>
<evidence type="ECO:0000313" key="1">
    <source>
        <dbReference type="EMBL" id="MFD0975673.1"/>
    </source>
</evidence>
<evidence type="ECO:0000313" key="2">
    <source>
        <dbReference type="Proteomes" id="UP001597100"/>
    </source>
</evidence>
<dbReference type="EMBL" id="JBHTJP010000032">
    <property type="protein sequence ID" value="MFD0975673.1"/>
    <property type="molecule type" value="Genomic_DNA"/>
</dbReference>
<dbReference type="RefSeq" id="WP_380736715.1">
    <property type="nucleotide sequence ID" value="NZ_JBHTJP010000032.1"/>
</dbReference>
<keyword evidence="2" id="KW-1185">Reference proteome</keyword>
<proteinExistence type="predicted"/>
<evidence type="ECO:0008006" key="3">
    <source>
        <dbReference type="Google" id="ProtNLM"/>
    </source>
</evidence>
<dbReference type="InterPro" id="IPR034660">
    <property type="entry name" value="DinB/YfiT-like"/>
</dbReference>
<accession>A0ABW3ID37</accession>
<dbReference type="Gene3D" id="1.20.120.450">
    <property type="entry name" value="dinb family like domain"/>
    <property type="match status" value="1"/>
</dbReference>
<reference evidence="2" key="1">
    <citation type="journal article" date="2019" name="Int. J. Syst. Evol. Microbiol.">
        <title>The Global Catalogue of Microorganisms (GCM) 10K type strain sequencing project: providing services to taxonomists for standard genome sequencing and annotation.</title>
        <authorList>
            <consortium name="The Broad Institute Genomics Platform"/>
            <consortium name="The Broad Institute Genome Sequencing Center for Infectious Disease"/>
            <person name="Wu L."/>
            <person name="Ma J."/>
        </authorList>
    </citation>
    <scope>NUCLEOTIDE SEQUENCE [LARGE SCALE GENOMIC DNA]</scope>
    <source>
        <strain evidence="2">CCUG 60898</strain>
    </source>
</reference>
<comment type="caution">
    <text evidence="1">The sequence shown here is derived from an EMBL/GenBank/DDBJ whole genome shotgun (WGS) entry which is preliminary data.</text>
</comment>
<protein>
    <recommendedName>
        <fullName evidence="3">DUF1569 domain-containing protein</fullName>
    </recommendedName>
</protein>
<organism evidence="1 2">
    <name type="scientific">Salinimicrobium gaetbulicola</name>
    <dbReference type="NCBI Taxonomy" id="999702"/>
    <lineage>
        <taxon>Bacteria</taxon>
        <taxon>Pseudomonadati</taxon>
        <taxon>Bacteroidota</taxon>
        <taxon>Flavobacteriia</taxon>
        <taxon>Flavobacteriales</taxon>
        <taxon>Flavobacteriaceae</taxon>
        <taxon>Salinimicrobium</taxon>
    </lineage>
</organism>